<dbReference type="InterPro" id="IPR013785">
    <property type="entry name" value="Aldolase_TIM"/>
</dbReference>
<dbReference type="PANTHER" id="PTHR22893:SF91">
    <property type="entry name" value="NADPH DEHYDROGENASE 2-RELATED"/>
    <property type="match status" value="1"/>
</dbReference>
<keyword evidence="3" id="KW-1185">Reference proteome</keyword>
<sequence>MSIAFEPVRLGDLTLNNRIVMAPMTRSRAGEGNAPTDLTATYYAQRASAGLIISEAVQPSAGGQGYISTPGLHSDAQVEAWRVVTEKVHAEGGAIVAQLMHSGRIGHPDLLPDGLVPVAPSPVKADATTFTAEGPKDSVVPRELTTAEVEQTIADFAAAARNAIAAGFDGVELHGANGYLIHQFLSDNVNLRTDRFGGSIEGRTRFAAEVTAAVADSIGPRRLGLRISPAHPLVGLTEADPEALYADLVARLPRELAYLHVMETGRRDLTRLVREAWNGPLILNPHAEFPSAAGPDSLDVLGEGLADAVAFGSLFLANPDLPRRLREGGPFNEADRATFYGGDHRGYTDYPALDGA</sequence>
<organism evidence="2 3">
    <name type="scientific">Nocardiopsis sediminis</name>
    <dbReference type="NCBI Taxonomy" id="1778267"/>
    <lineage>
        <taxon>Bacteria</taxon>
        <taxon>Bacillati</taxon>
        <taxon>Actinomycetota</taxon>
        <taxon>Actinomycetes</taxon>
        <taxon>Streptosporangiales</taxon>
        <taxon>Nocardiopsidaceae</taxon>
        <taxon>Nocardiopsis</taxon>
    </lineage>
</organism>
<dbReference type="CDD" id="cd02933">
    <property type="entry name" value="OYE_like_FMN"/>
    <property type="match status" value="1"/>
</dbReference>
<evidence type="ECO:0000313" key="2">
    <source>
        <dbReference type="EMBL" id="MFC3996668.1"/>
    </source>
</evidence>
<dbReference type="EMBL" id="JBHSBH010000008">
    <property type="protein sequence ID" value="MFC3996668.1"/>
    <property type="molecule type" value="Genomic_DNA"/>
</dbReference>
<evidence type="ECO:0000259" key="1">
    <source>
        <dbReference type="Pfam" id="PF00724"/>
    </source>
</evidence>
<dbReference type="InterPro" id="IPR045247">
    <property type="entry name" value="Oye-like"/>
</dbReference>
<comment type="caution">
    <text evidence="2">The sequence shown here is derived from an EMBL/GenBank/DDBJ whole genome shotgun (WGS) entry which is preliminary data.</text>
</comment>
<proteinExistence type="predicted"/>
<dbReference type="SUPFAM" id="SSF51395">
    <property type="entry name" value="FMN-linked oxidoreductases"/>
    <property type="match status" value="1"/>
</dbReference>
<gene>
    <name evidence="2" type="ORF">ACFOVU_12135</name>
</gene>
<dbReference type="RefSeq" id="WP_378532941.1">
    <property type="nucleotide sequence ID" value="NZ_JBHSBH010000008.1"/>
</dbReference>
<dbReference type="InterPro" id="IPR001155">
    <property type="entry name" value="OxRdtase_FMN_N"/>
</dbReference>
<feature type="domain" description="NADH:flavin oxidoreductase/NADH oxidase N-terminal" evidence="1">
    <location>
        <begin position="5"/>
        <end position="329"/>
    </location>
</feature>
<dbReference type="PANTHER" id="PTHR22893">
    <property type="entry name" value="NADH OXIDOREDUCTASE-RELATED"/>
    <property type="match status" value="1"/>
</dbReference>
<name>A0ABV8FMW5_9ACTN</name>
<dbReference type="Gene3D" id="3.20.20.70">
    <property type="entry name" value="Aldolase class I"/>
    <property type="match status" value="1"/>
</dbReference>
<dbReference type="Pfam" id="PF00724">
    <property type="entry name" value="Oxidored_FMN"/>
    <property type="match status" value="1"/>
</dbReference>
<protein>
    <submittedName>
        <fullName evidence="2">Alkene reductase</fullName>
    </submittedName>
</protein>
<reference evidence="3" key="1">
    <citation type="journal article" date="2019" name="Int. J. Syst. Evol. Microbiol.">
        <title>The Global Catalogue of Microorganisms (GCM) 10K type strain sequencing project: providing services to taxonomists for standard genome sequencing and annotation.</title>
        <authorList>
            <consortium name="The Broad Institute Genomics Platform"/>
            <consortium name="The Broad Institute Genome Sequencing Center for Infectious Disease"/>
            <person name="Wu L."/>
            <person name="Ma J."/>
        </authorList>
    </citation>
    <scope>NUCLEOTIDE SEQUENCE [LARGE SCALE GENOMIC DNA]</scope>
    <source>
        <strain evidence="3">TBRC 1826</strain>
    </source>
</reference>
<dbReference type="Proteomes" id="UP001595847">
    <property type="component" value="Unassembled WGS sequence"/>
</dbReference>
<accession>A0ABV8FMW5</accession>
<evidence type="ECO:0000313" key="3">
    <source>
        <dbReference type="Proteomes" id="UP001595847"/>
    </source>
</evidence>